<dbReference type="RefSeq" id="WP_183856236.1">
    <property type="nucleotide sequence ID" value="NZ_JACHOO010000005.1"/>
</dbReference>
<comment type="similarity">
    <text evidence="1">Belongs to the metallo-dependent hydrolases superfamily.</text>
</comment>
<gene>
    <name evidence="3" type="ORF">GGQ63_002481</name>
</gene>
<dbReference type="SUPFAM" id="SSF51556">
    <property type="entry name" value="Metallo-dependent hydrolases"/>
    <property type="match status" value="1"/>
</dbReference>
<evidence type="ECO:0000256" key="1">
    <source>
        <dbReference type="ARBA" id="ARBA00038310"/>
    </source>
</evidence>
<reference evidence="3 4" key="1">
    <citation type="submission" date="2020-08" db="EMBL/GenBank/DDBJ databases">
        <title>Genomic Encyclopedia of Type Strains, Phase IV (KMG-IV): sequencing the most valuable type-strain genomes for metagenomic binning, comparative biology and taxonomic classification.</title>
        <authorList>
            <person name="Goeker M."/>
        </authorList>
    </citation>
    <scope>NUCLEOTIDE SEQUENCE [LARGE SCALE GENOMIC DNA]</scope>
    <source>
        <strain evidence="3 4">DSM 16268</strain>
    </source>
</reference>
<keyword evidence="3" id="KW-0378">Hydrolase</keyword>
<dbReference type="Pfam" id="PF04909">
    <property type="entry name" value="Amidohydro_2"/>
    <property type="match status" value="1"/>
</dbReference>
<dbReference type="EMBL" id="JACHOO010000005">
    <property type="protein sequence ID" value="MBB5753411.1"/>
    <property type="molecule type" value="Genomic_DNA"/>
</dbReference>
<dbReference type="InterPro" id="IPR032466">
    <property type="entry name" value="Metal_Hydrolase"/>
</dbReference>
<sequence>MALRDAEGLYAGPIIDPHHHLWDRALGRHAWLAAATEPPLAQNQLPADYRAAAAGHDVVATVHVEAAWDADDPDGEVRWLDALDKPDGIAARYVGHAALAHPDVEAVLARHGAHERIVGIREILSWHPDPARAFAKRRDIMNDAAWRRGLALLPRYGLSFDLMITPWQAEDAARLAADFPDIAFVLNHCGSPIDRDADGMARWRAGLARLAEEPNVAIKISDLVAYDPRPTLESLRAVVLACIDAFGTERAMFASDYPVVALHAGFDETYTAFKRIVAGFSDAECTALFIENARRIYVR</sequence>
<organism evidence="3 4">
    <name type="scientific">Prosthecomicrobium pneumaticum</name>
    <dbReference type="NCBI Taxonomy" id="81895"/>
    <lineage>
        <taxon>Bacteria</taxon>
        <taxon>Pseudomonadati</taxon>
        <taxon>Pseudomonadota</taxon>
        <taxon>Alphaproteobacteria</taxon>
        <taxon>Hyphomicrobiales</taxon>
        <taxon>Kaistiaceae</taxon>
        <taxon>Prosthecomicrobium</taxon>
    </lineage>
</organism>
<dbReference type="Proteomes" id="UP000523821">
    <property type="component" value="Unassembled WGS sequence"/>
</dbReference>
<comment type="caution">
    <text evidence="3">The sequence shown here is derived from an EMBL/GenBank/DDBJ whole genome shotgun (WGS) entry which is preliminary data.</text>
</comment>
<dbReference type="GO" id="GO:0016787">
    <property type="term" value="F:hydrolase activity"/>
    <property type="evidence" value="ECO:0007669"/>
    <property type="project" value="UniProtKB-KW"/>
</dbReference>
<keyword evidence="4" id="KW-1185">Reference proteome</keyword>
<dbReference type="PANTHER" id="PTHR43569:SF1">
    <property type="entry name" value="BLL3371 PROTEIN"/>
    <property type="match status" value="1"/>
</dbReference>
<protein>
    <submittedName>
        <fullName evidence="3">Putative TIM-barrel fold metal-dependent hydrolase</fullName>
    </submittedName>
</protein>
<name>A0A7W9L2E2_9HYPH</name>
<evidence type="ECO:0000313" key="4">
    <source>
        <dbReference type="Proteomes" id="UP000523821"/>
    </source>
</evidence>
<feature type="domain" description="Amidohydrolase-related" evidence="2">
    <location>
        <begin position="15"/>
        <end position="297"/>
    </location>
</feature>
<dbReference type="Gene3D" id="3.20.20.140">
    <property type="entry name" value="Metal-dependent hydrolases"/>
    <property type="match status" value="1"/>
</dbReference>
<evidence type="ECO:0000259" key="2">
    <source>
        <dbReference type="Pfam" id="PF04909"/>
    </source>
</evidence>
<accession>A0A7W9L2E2</accession>
<evidence type="ECO:0000313" key="3">
    <source>
        <dbReference type="EMBL" id="MBB5753411.1"/>
    </source>
</evidence>
<dbReference type="InterPro" id="IPR052350">
    <property type="entry name" value="Metallo-dep_Lactonases"/>
</dbReference>
<dbReference type="AlphaFoldDB" id="A0A7W9L2E2"/>
<dbReference type="InterPro" id="IPR006680">
    <property type="entry name" value="Amidohydro-rel"/>
</dbReference>
<dbReference type="PANTHER" id="PTHR43569">
    <property type="entry name" value="AMIDOHYDROLASE"/>
    <property type="match status" value="1"/>
</dbReference>
<proteinExistence type="inferred from homology"/>